<dbReference type="PANTHER" id="PTHR33498:SF1">
    <property type="entry name" value="TRANSPOSASE FOR INSERTION SEQUENCE ELEMENT IS1557"/>
    <property type="match status" value="1"/>
</dbReference>
<dbReference type="Pfam" id="PF01610">
    <property type="entry name" value="DDE_Tnp_ISL3"/>
    <property type="match status" value="1"/>
</dbReference>
<reference evidence="3 4" key="1">
    <citation type="submission" date="2017-09" db="EMBL/GenBank/DDBJ databases">
        <authorList>
            <person name="Ehlers B."/>
            <person name="Leendertz F.H."/>
        </authorList>
    </citation>
    <scope>NUCLEOTIDE SEQUENCE [LARGE SCALE GENOMIC DNA]</scope>
    <source>
        <strain evidence="3 4">CGMCC 4.6857</strain>
    </source>
</reference>
<dbReference type="AlphaFoldDB" id="A0A285HGI5"/>
<evidence type="ECO:0000259" key="2">
    <source>
        <dbReference type="Pfam" id="PF01610"/>
    </source>
</evidence>
<evidence type="ECO:0000313" key="4">
    <source>
        <dbReference type="Proteomes" id="UP000219612"/>
    </source>
</evidence>
<gene>
    <name evidence="3" type="ORF">SAMN05421748_104330</name>
</gene>
<keyword evidence="1" id="KW-1133">Transmembrane helix</keyword>
<evidence type="ECO:0000313" key="3">
    <source>
        <dbReference type="EMBL" id="SNY34744.1"/>
    </source>
</evidence>
<organism evidence="3 4">
    <name type="scientific">Paractinoplanes atraurantiacus</name>
    <dbReference type="NCBI Taxonomy" id="1036182"/>
    <lineage>
        <taxon>Bacteria</taxon>
        <taxon>Bacillati</taxon>
        <taxon>Actinomycetota</taxon>
        <taxon>Actinomycetes</taxon>
        <taxon>Micromonosporales</taxon>
        <taxon>Micromonosporaceae</taxon>
        <taxon>Paractinoplanes</taxon>
    </lineage>
</organism>
<dbReference type="PANTHER" id="PTHR33498">
    <property type="entry name" value="TRANSPOSASE FOR INSERTION SEQUENCE ELEMENT IS1557"/>
    <property type="match status" value="1"/>
</dbReference>
<name>A0A285HGI5_9ACTN</name>
<dbReference type="EMBL" id="OBDY01000004">
    <property type="protein sequence ID" value="SNY34744.1"/>
    <property type="molecule type" value="Genomic_DNA"/>
</dbReference>
<keyword evidence="1" id="KW-0472">Membrane</keyword>
<feature type="transmembrane region" description="Helical" evidence="1">
    <location>
        <begin position="96"/>
        <end position="115"/>
    </location>
</feature>
<protein>
    <submittedName>
        <fullName evidence="3">Transposase</fullName>
    </submittedName>
</protein>
<evidence type="ECO:0000256" key="1">
    <source>
        <dbReference type="SAM" id="Phobius"/>
    </source>
</evidence>
<feature type="domain" description="Transposase IS204/IS1001/IS1096/IS1165 DDE" evidence="2">
    <location>
        <begin position="3"/>
        <end position="105"/>
    </location>
</feature>
<dbReference type="InterPro" id="IPR047951">
    <property type="entry name" value="Transpos_ISL3"/>
</dbReference>
<dbReference type="InterPro" id="IPR002560">
    <property type="entry name" value="Transposase_DDE"/>
</dbReference>
<proteinExistence type="predicted"/>
<accession>A0A285HGI5</accession>
<keyword evidence="4" id="KW-1185">Reference proteome</keyword>
<dbReference type="Proteomes" id="UP000219612">
    <property type="component" value="Unassembled WGS sequence"/>
</dbReference>
<sequence length="122" mass="13777">MAWIAKTHPALHRAWALKEGLRTVIAIAHRDPGEAIEALDRWINWARRCRLPQFVKLARSITRDHDAIIAAITNRLSNALVESTNTKIRLIIRRGFGFHSAHAIIALAMLTLGGHRPELPNR</sequence>
<keyword evidence="1" id="KW-0812">Transmembrane</keyword>